<accession>A0A4D6L3P8</accession>
<dbReference type="Proteomes" id="UP000501690">
    <property type="component" value="Linkage Group LG2"/>
</dbReference>
<evidence type="ECO:0000313" key="2">
    <source>
        <dbReference type="Proteomes" id="UP000501690"/>
    </source>
</evidence>
<dbReference type="AlphaFoldDB" id="A0A4D6L3P8"/>
<organism evidence="1 2">
    <name type="scientific">Vigna unguiculata</name>
    <name type="common">Cowpea</name>
    <dbReference type="NCBI Taxonomy" id="3917"/>
    <lineage>
        <taxon>Eukaryota</taxon>
        <taxon>Viridiplantae</taxon>
        <taxon>Streptophyta</taxon>
        <taxon>Embryophyta</taxon>
        <taxon>Tracheophyta</taxon>
        <taxon>Spermatophyta</taxon>
        <taxon>Magnoliopsida</taxon>
        <taxon>eudicotyledons</taxon>
        <taxon>Gunneridae</taxon>
        <taxon>Pentapetalae</taxon>
        <taxon>rosids</taxon>
        <taxon>fabids</taxon>
        <taxon>Fabales</taxon>
        <taxon>Fabaceae</taxon>
        <taxon>Papilionoideae</taxon>
        <taxon>50 kb inversion clade</taxon>
        <taxon>NPAAA clade</taxon>
        <taxon>indigoferoid/millettioid clade</taxon>
        <taxon>Phaseoleae</taxon>
        <taxon>Vigna</taxon>
    </lineage>
</organism>
<protein>
    <submittedName>
        <fullName evidence="1">Uncharacterized protein</fullName>
    </submittedName>
</protein>
<keyword evidence="2" id="KW-1185">Reference proteome</keyword>
<proteinExistence type="predicted"/>
<sequence>MAAVAPPRRPPLTQPYPCRKTESTTLFLHLHAAATTKQQRTQLPNHHANAVNNLQLCSSAPRTSTTPLTCN</sequence>
<dbReference type="EMBL" id="CP039346">
    <property type="protein sequence ID" value="QCD83133.1"/>
    <property type="molecule type" value="Genomic_DNA"/>
</dbReference>
<evidence type="ECO:0000313" key="1">
    <source>
        <dbReference type="EMBL" id="QCD83133.1"/>
    </source>
</evidence>
<name>A0A4D6L3P8_VIGUN</name>
<gene>
    <name evidence="1" type="ORF">DEO72_LG2g3476</name>
</gene>
<reference evidence="1 2" key="1">
    <citation type="submission" date="2019-04" db="EMBL/GenBank/DDBJ databases">
        <title>An improved genome assembly and genetic linkage map for asparagus bean, Vigna unguiculata ssp. sesquipedialis.</title>
        <authorList>
            <person name="Xia Q."/>
            <person name="Zhang R."/>
            <person name="Dong Y."/>
        </authorList>
    </citation>
    <scope>NUCLEOTIDE SEQUENCE [LARGE SCALE GENOMIC DNA]</scope>
    <source>
        <tissue evidence="1">Leaf</tissue>
    </source>
</reference>